<dbReference type="InterPro" id="IPR018640">
    <property type="entry name" value="DUF2063"/>
</dbReference>
<sequence length="268" mass="30208">MSFPPSWAASANYKSDMPMSKPVDTVRDQQFAFAAHLRDSTQPAPPGIESRRMAVYRDLFRNTIESLLSSNFPVIRKALEYAEWNELVDTFHREHRCTTPLFTEVAQEFIGWLADNDTHHLPWLPELAHYEWMELRAQIDDADPIAHDPQGDLLQGIPLLSPQAWPLAYAWPVDRIGPTYRPQTPPASPSLILVRRAPDMQVHFAALSPLAFRLLQWIEGSHTLSGNAIIEALADEAGLPDDATFTTEVQAMLHRLHIEGTVIGTRTS</sequence>
<evidence type="ECO:0000313" key="4">
    <source>
        <dbReference type="Proteomes" id="UP000241788"/>
    </source>
</evidence>
<dbReference type="STRING" id="1604334.SAMN05421546_0507"/>
<accession>A0A1N6P6L2</accession>
<dbReference type="OrthoDB" id="4146344at2"/>
<evidence type="ECO:0000313" key="3">
    <source>
        <dbReference type="EMBL" id="SIQ00000.1"/>
    </source>
</evidence>
<organism evidence="3 4">
    <name type="scientific">Solilutibacter tolerans</name>
    <dbReference type="NCBI Taxonomy" id="1604334"/>
    <lineage>
        <taxon>Bacteria</taxon>
        <taxon>Pseudomonadati</taxon>
        <taxon>Pseudomonadota</taxon>
        <taxon>Gammaproteobacteria</taxon>
        <taxon>Lysobacterales</taxon>
        <taxon>Lysobacteraceae</taxon>
        <taxon>Solilutibacter</taxon>
    </lineage>
</organism>
<dbReference type="Pfam" id="PF09836">
    <property type="entry name" value="DUF2063"/>
    <property type="match status" value="1"/>
</dbReference>
<dbReference type="Pfam" id="PF22106">
    <property type="entry name" value="NGO1945_C"/>
    <property type="match status" value="1"/>
</dbReference>
<feature type="domain" description="Putative DNA-binding" evidence="1">
    <location>
        <begin position="29"/>
        <end position="113"/>
    </location>
</feature>
<gene>
    <name evidence="3" type="ORF">SAMN05421546_0507</name>
</gene>
<dbReference type="EMBL" id="FTLW01000001">
    <property type="protein sequence ID" value="SIQ00000.1"/>
    <property type="molecule type" value="Genomic_DNA"/>
</dbReference>
<dbReference type="InterPro" id="IPR054098">
    <property type="entry name" value="NGO1945-like_C"/>
</dbReference>
<dbReference type="AlphaFoldDB" id="A0A1N6P6L2"/>
<evidence type="ECO:0000259" key="2">
    <source>
        <dbReference type="Pfam" id="PF22106"/>
    </source>
</evidence>
<dbReference type="Gene3D" id="1.10.150.690">
    <property type="entry name" value="DUF2063"/>
    <property type="match status" value="1"/>
</dbReference>
<dbReference type="Proteomes" id="UP000241788">
    <property type="component" value="Unassembled WGS sequence"/>
</dbReference>
<name>A0A1N6P6L2_9GAMM</name>
<dbReference type="Gene3D" id="3.90.930.50">
    <property type="match status" value="1"/>
</dbReference>
<proteinExistence type="predicted"/>
<evidence type="ECO:0000259" key="1">
    <source>
        <dbReference type="Pfam" id="PF09836"/>
    </source>
</evidence>
<keyword evidence="4" id="KW-1185">Reference proteome</keyword>
<feature type="domain" description="NGO1945-like C-terminal" evidence="2">
    <location>
        <begin position="161"/>
        <end position="256"/>
    </location>
</feature>
<protein>
    <submittedName>
        <fullName evidence="3">Uncharacterized protein</fullName>
    </submittedName>
</protein>
<reference evidence="4" key="1">
    <citation type="submission" date="2017-01" db="EMBL/GenBank/DDBJ databases">
        <authorList>
            <person name="Varghese N."/>
            <person name="Submissions S."/>
        </authorList>
    </citation>
    <scope>NUCLEOTIDE SEQUENCE [LARGE SCALE GENOMIC DNA]</scope>
    <source>
        <strain evidence="4">UM1</strain>
    </source>
</reference>
<dbReference type="InterPro" id="IPR044922">
    <property type="entry name" value="DUF2063_N_sf"/>
</dbReference>